<dbReference type="Gene3D" id="1.10.8.720">
    <property type="entry name" value="Region D6 of dynein motor"/>
    <property type="match status" value="1"/>
</dbReference>
<dbReference type="GO" id="GO:0005874">
    <property type="term" value="C:microtubule"/>
    <property type="evidence" value="ECO:0007669"/>
    <property type="project" value="UniProtKB-KW"/>
</dbReference>
<comment type="subunit">
    <text evidence="15">The I1 inner arm complex (also known as the f dynein complex) is a two-headed isoform composed of two heavy chains (1-alpha and 1-beta), three intermediate chains and three light chains. I1 occupies a specific position proximal to the first radial spoke and repeats every 96 nm along the length of the axoneme.</text>
</comment>
<comment type="similarity">
    <text evidence="2">Belongs to the dynein heavy chain family.</text>
</comment>
<evidence type="ECO:0000313" key="20">
    <source>
        <dbReference type="EMBL" id="OON13472.1"/>
    </source>
</evidence>
<dbReference type="InterPro" id="IPR013594">
    <property type="entry name" value="Dynein_heavy_tail"/>
</dbReference>
<feature type="coiled-coil region" evidence="17">
    <location>
        <begin position="3190"/>
        <end position="3245"/>
    </location>
</feature>
<dbReference type="InterPro" id="IPR041228">
    <property type="entry name" value="Dynein_C"/>
</dbReference>
<evidence type="ECO:0000256" key="9">
    <source>
        <dbReference type="ARBA" id="ARBA00023054"/>
    </source>
</evidence>
<dbReference type="Pfam" id="PF12781">
    <property type="entry name" value="AAA_9"/>
    <property type="match status" value="1"/>
</dbReference>
<organism evidence="20 21">
    <name type="scientific">Opisthorchis viverrini</name>
    <name type="common">Southeast Asian liver fluke</name>
    <dbReference type="NCBI Taxonomy" id="6198"/>
    <lineage>
        <taxon>Eukaryota</taxon>
        <taxon>Metazoa</taxon>
        <taxon>Spiralia</taxon>
        <taxon>Lophotrochozoa</taxon>
        <taxon>Platyhelminthes</taxon>
        <taxon>Trematoda</taxon>
        <taxon>Digenea</taxon>
        <taxon>Opisthorchiida</taxon>
        <taxon>Opisthorchiata</taxon>
        <taxon>Opisthorchiidae</taxon>
        <taxon>Opisthorchis</taxon>
    </lineage>
</organism>
<dbReference type="Gene3D" id="1.10.8.1220">
    <property type="match status" value="1"/>
</dbReference>
<dbReference type="InterPro" id="IPR041466">
    <property type="entry name" value="Dynein_AAA5_ext"/>
</dbReference>
<dbReference type="InterPro" id="IPR003593">
    <property type="entry name" value="AAA+_ATPase"/>
</dbReference>
<dbReference type="FunFam" id="3.40.50.300:FF:002141">
    <property type="entry name" value="Dynein heavy chain"/>
    <property type="match status" value="1"/>
</dbReference>
<dbReference type="InterPro" id="IPR042219">
    <property type="entry name" value="AAA_lid_11_sf"/>
</dbReference>
<dbReference type="Gene3D" id="1.20.920.30">
    <property type="match status" value="1"/>
</dbReference>
<keyword evidence="13" id="KW-0966">Cell projection</keyword>
<evidence type="ECO:0000256" key="14">
    <source>
        <dbReference type="ARBA" id="ARBA00054075"/>
    </source>
</evidence>
<dbReference type="GO" id="GO:0051959">
    <property type="term" value="F:dynein light intermediate chain binding"/>
    <property type="evidence" value="ECO:0007669"/>
    <property type="project" value="InterPro"/>
</dbReference>
<dbReference type="Gene3D" id="3.10.490.20">
    <property type="match status" value="1"/>
</dbReference>
<dbReference type="FunFam" id="3.10.490.20:FF:000006">
    <property type="entry name" value="Dynein axonemal heavy chain 10"/>
    <property type="match status" value="1"/>
</dbReference>
<dbReference type="PANTHER" id="PTHR22878">
    <property type="entry name" value="DYNEIN HEAVY CHAIN 6, AXONEMAL-LIKE-RELATED"/>
    <property type="match status" value="1"/>
</dbReference>
<dbReference type="InterPro" id="IPR043160">
    <property type="entry name" value="Dynein_C_barrel"/>
</dbReference>
<evidence type="ECO:0000256" key="15">
    <source>
        <dbReference type="ARBA" id="ARBA00063032"/>
    </source>
</evidence>
<evidence type="ECO:0000256" key="6">
    <source>
        <dbReference type="ARBA" id="ARBA00022741"/>
    </source>
</evidence>
<dbReference type="FunFam" id="1.20.58.1120:FF:000008">
    <property type="entry name" value="Dynein heavy chain 10, axonemal"/>
    <property type="match status" value="1"/>
</dbReference>
<keyword evidence="3" id="KW-0963">Cytoplasm</keyword>
<evidence type="ECO:0000256" key="18">
    <source>
        <dbReference type="SAM" id="MobiDB-lite"/>
    </source>
</evidence>
<dbReference type="GO" id="GO:0008569">
    <property type="term" value="F:minus-end-directed microtubule motor activity"/>
    <property type="evidence" value="ECO:0007669"/>
    <property type="project" value="InterPro"/>
</dbReference>
<keyword evidence="11" id="KW-0505">Motor protein</keyword>
<evidence type="ECO:0000256" key="3">
    <source>
        <dbReference type="ARBA" id="ARBA00022490"/>
    </source>
</evidence>
<dbReference type="Pfam" id="PF12777">
    <property type="entry name" value="MT"/>
    <property type="match status" value="1"/>
</dbReference>
<evidence type="ECO:0000256" key="12">
    <source>
        <dbReference type="ARBA" id="ARBA00023212"/>
    </source>
</evidence>
<dbReference type="InterPro" id="IPR004273">
    <property type="entry name" value="Dynein_heavy_D6_P-loop"/>
</dbReference>
<dbReference type="Gene3D" id="3.40.50.300">
    <property type="entry name" value="P-loop containing nucleotide triphosphate hydrolases"/>
    <property type="match status" value="5"/>
</dbReference>
<dbReference type="Gene3D" id="1.20.1270.280">
    <property type="match status" value="1"/>
</dbReference>
<dbReference type="InterPro" id="IPR035706">
    <property type="entry name" value="AAA_9"/>
</dbReference>
<dbReference type="InterPro" id="IPR041589">
    <property type="entry name" value="DNAH3_AAA_lid_1"/>
</dbReference>
<keyword evidence="5" id="KW-0677">Repeat</keyword>
<dbReference type="GO" id="GO:0005930">
    <property type="term" value="C:axoneme"/>
    <property type="evidence" value="ECO:0007669"/>
    <property type="project" value="UniProtKB-SubCell"/>
</dbReference>
<dbReference type="GO" id="GO:0005524">
    <property type="term" value="F:ATP binding"/>
    <property type="evidence" value="ECO:0007669"/>
    <property type="project" value="UniProtKB-KW"/>
</dbReference>
<dbReference type="GO" id="GO:0030286">
    <property type="term" value="C:dynein complex"/>
    <property type="evidence" value="ECO:0007669"/>
    <property type="project" value="UniProtKB-KW"/>
</dbReference>
<dbReference type="Pfam" id="PF18198">
    <property type="entry name" value="AAA_lid_11"/>
    <property type="match status" value="1"/>
</dbReference>
<evidence type="ECO:0000256" key="8">
    <source>
        <dbReference type="ARBA" id="ARBA00023017"/>
    </source>
</evidence>
<dbReference type="GO" id="GO:0007018">
    <property type="term" value="P:microtubule-based movement"/>
    <property type="evidence" value="ECO:0007669"/>
    <property type="project" value="InterPro"/>
</dbReference>
<dbReference type="InterPro" id="IPR035699">
    <property type="entry name" value="AAA_6"/>
</dbReference>
<feature type="domain" description="AAA+ ATPase" evidence="19">
    <location>
        <begin position="2375"/>
        <end position="2553"/>
    </location>
</feature>
<dbReference type="Pfam" id="PF03028">
    <property type="entry name" value="Dynein_heavy"/>
    <property type="match status" value="1"/>
</dbReference>
<dbReference type="InterPro" id="IPR026983">
    <property type="entry name" value="DHC"/>
</dbReference>
<dbReference type="Pfam" id="PF08393">
    <property type="entry name" value="DHC_N2"/>
    <property type="match status" value="1"/>
</dbReference>
<dbReference type="FunFam" id="1.10.8.720:FF:000005">
    <property type="entry name" value="Dynein axonemal heavy chain 10"/>
    <property type="match status" value="1"/>
</dbReference>
<evidence type="ECO:0000313" key="21">
    <source>
        <dbReference type="Proteomes" id="UP000243686"/>
    </source>
</evidence>
<evidence type="ECO:0000256" key="17">
    <source>
        <dbReference type="SAM" id="Coils"/>
    </source>
</evidence>
<dbReference type="FunFam" id="3.40.50.300:FF:001855">
    <property type="entry name" value="Dynein axonemal heavy chain 10"/>
    <property type="match status" value="1"/>
</dbReference>
<feature type="compositionally biased region" description="Basic and acidic residues" evidence="18">
    <location>
        <begin position="190"/>
        <end position="213"/>
    </location>
</feature>
<dbReference type="Pfam" id="PF12780">
    <property type="entry name" value="AAA_8"/>
    <property type="match status" value="1"/>
</dbReference>
<dbReference type="InterPro" id="IPR042222">
    <property type="entry name" value="Dynein_2_N"/>
</dbReference>
<dbReference type="InterPro" id="IPR041658">
    <property type="entry name" value="AAA_lid_11"/>
</dbReference>
<dbReference type="PANTHER" id="PTHR22878:SF63">
    <property type="entry name" value="DYNEIN AXONEMAL HEAVY CHAIN 10"/>
    <property type="match status" value="1"/>
</dbReference>
<keyword evidence="21" id="KW-1185">Reference proteome</keyword>
<dbReference type="GO" id="GO:0045505">
    <property type="term" value="F:dynein intermediate chain binding"/>
    <property type="evidence" value="ECO:0007669"/>
    <property type="project" value="InterPro"/>
</dbReference>
<dbReference type="FunFam" id="1.20.920.30:FF:000007">
    <property type="entry name" value="Dynein axonemal heavy chain 10"/>
    <property type="match status" value="1"/>
</dbReference>
<protein>
    <recommendedName>
        <fullName evidence="16">Dynein-1, subspecies f</fullName>
    </recommendedName>
</protein>
<evidence type="ECO:0000256" key="10">
    <source>
        <dbReference type="ARBA" id="ARBA00023069"/>
    </source>
</evidence>
<dbReference type="FunFam" id="1.20.1270.280:FF:000005">
    <property type="entry name" value="Dynein axonemal heavy chain 10"/>
    <property type="match status" value="1"/>
</dbReference>
<dbReference type="InterPro" id="IPR027417">
    <property type="entry name" value="P-loop_NTPase"/>
</dbReference>
<dbReference type="EMBL" id="KV907382">
    <property type="protein sequence ID" value="OON13472.1"/>
    <property type="molecule type" value="Genomic_DNA"/>
</dbReference>
<evidence type="ECO:0000256" key="11">
    <source>
        <dbReference type="ARBA" id="ARBA00023175"/>
    </source>
</evidence>
<dbReference type="Pfam" id="PF17857">
    <property type="entry name" value="AAA_lid_1"/>
    <property type="match status" value="1"/>
</dbReference>
<dbReference type="FunFam" id="3.40.50.300:FF:000153">
    <property type="entry name" value="Dynein axonemal heavy chain 1"/>
    <property type="match status" value="1"/>
</dbReference>
<evidence type="ECO:0000256" key="5">
    <source>
        <dbReference type="ARBA" id="ARBA00022737"/>
    </source>
</evidence>
<accession>A0A1S8WG81</accession>
<gene>
    <name evidence="20" type="ORF">X801_10755</name>
</gene>
<keyword evidence="9 17" id="KW-0175">Coiled coil</keyword>
<comment type="function">
    <text evidence="14">Force generating protein of eukaryotic cilia and flagella. Produces force towards the minus ends of microtubules. Dynein has ATPase activity; the force-producing power stroke is thought to occur on release of ADP. Required for assembly of the I1 inner arm complex and its targeting to the appropriate axoneme location. Also required for phototaxis.</text>
</comment>
<dbReference type="FunFam" id="3.40.50.300:FF:000049">
    <property type="entry name" value="Dynein, axonemal, heavy chain 5"/>
    <property type="match status" value="1"/>
</dbReference>
<keyword evidence="12" id="KW-0206">Cytoskeleton</keyword>
<dbReference type="Pfam" id="PF18199">
    <property type="entry name" value="Dynein_C"/>
    <property type="match status" value="1"/>
</dbReference>
<dbReference type="GO" id="GO:0031514">
    <property type="term" value="C:motile cilium"/>
    <property type="evidence" value="ECO:0007669"/>
    <property type="project" value="UniProtKB-ARBA"/>
</dbReference>
<evidence type="ECO:0000256" key="4">
    <source>
        <dbReference type="ARBA" id="ARBA00022701"/>
    </source>
</evidence>
<keyword evidence="7" id="KW-0067">ATP-binding</keyword>
<dbReference type="Pfam" id="PF08385">
    <property type="entry name" value="DHC_N1"/>
    <property type="match status" value="1"/>
</dbReference>
<keyword evidence="6" id="KW-0547">Nucleotide-binding</keyword>
<dbReference type="InterPro" id="IPR043157">
    <property type="entry name" value="Dynein_AAA1S"/>
</dbReference>
<dbReference type="InterPro" id="IPR024317">
    <property type="entry name" value="Dynein_heavy_chain_D4_dom"/>
</dbReference>
<feature type="region of interest" description="Disordered" evidence="18">
    <location>
        <begin position="186"/>
        <end position="213"/>
    </location>
</feature>
<dbReference type="Proteomes" id="UP000243686">
    <property type="component" value="Unassembled WGS sequence"/>
</dbReference>
<dbReference type="FunFam" id="1.20.920.20:FF:000001">
    <property type="entry name" value="dynein heavy chain 2, axonemal"/>
    <property type="match status" value="1"/>
</dbReference>
<dbReference type="InterPro" id="IPR024743">
    <property type="entry name" value="Dynein_HC_stalk"/>
</dbReference>
<evidence type="ECO:0000256" key="16">
    <source>
        <dbReference type="ARBA" id="ARBA00077719"/>
    </source>
</evidence>
<dbReference type="Pfam" id="PF12774">
    <property type="entry name" value="AAA_6"/>
    <property type="match status" value="1"/>
</dbReference>
<dbReference type="Gene3D" id="1.10.8.710">
    <property type="match status" value="1"/>
</dbReference>
<dbReference type="SMART" id="SM00382">
    <property type="entry name" value="AAA"/>
    <property type="match status" value="3"/>
</dbReference>
<dbReference type="Pfam" id="PF12775">
    <property type="entry name" value="AAA_7"/>
    <property type="match status" value="1"/>
</dbReference>
<feature type="domain" description="AAA+ ATPase" evidence="19">
    <location>
        <begin position="1750"/>
        <end position="1887"/>
    </location>
</feature>
<evidence type="ECO:0000259" key="19">
    <source>
        <dbReference type="SMART" id="SM00382"/>
    </source>
</evidence>
<dbReference type="FunFam" id="3.40.50.300:FF:000063">
    <property type="entry name" value="dynein heavy chain 6, axonemal"/>
    <property type="match status" value="1"/>
</dbReference>
<evidence type="ECO:0000256" key="7">
    <source>
        <dbReference type="ARBA" id="ARBA00022840"/>
    </source>
</evidence>
<dbReference type="Gene3D" id="1.20.58.1120">
    <property type="match status" value="1"/>
</dbReference>
<dbReference type="InterPro" id="IPR013602">
    <property type="entry name" value="Dynein_heavy_linker"/>
</dbReference>
<dbReference type="FunFam" id="1.10.8.710:FF:000002">
    <property type="entry name" value="dynein heavy chain 17, axonemal"/>
    <property type="match status" value="1"/>
</dbReference>
<dbReference type="Gene3D" id="6.10.140.1060">
    <property type="match status" value="1"/>
</dbReference>
<dbReference type="Gene3D" id="1.10.287.2620">
    <property type="match status" value="1"/>
</dbReference>
<dbReference type="Gene3D" id="1.20.920.20">
    <property type="match status" value="1"/>
</dbReference>
<dbReference type="Gene3D" id="1.10.472.130">
    <property type="match status" value="1"/>
</dbReference>
<sequence length="4439" mass="512312">MDDVRIEWMKHVLYNALQITQDEVFIDFLERDDNANELALIKFLNDTPEDRFQALIFYTTYYEELVEEVIQVVHKNEGKHSLLMYLAFQIKLRRVWRTRLNMTTACALDESLTEQYFYFIRTSKGYLPHPPSLSQATSEMLLHFELGYLRGNLLQLLSHLMRTVFEPVLLSQRRLGAKRQEQQQQQLKHTYLETSKESDQETSRVSEKELNKTPQEEWLPDRDEFLLGMRKFIQSIEVTLSQLQSDVTLNVSDLELIGTDSEIIHSNMFSKIVSMVIDWCDQIQQIIRGLLAKVPSGSGPLGLIDYWKDRNLILGALAEQLKRPLVKRIFKLYFLGEEIQTIPELEAIQKLYSESKDNVKLLSLLERYFKTLTFGTSFTVIADTLEPLMQALHMIWVLSRYYNNDENMGSLMERIAAVISERIIAGLDVPNLFRYDRFYCDGYFNMLRRNDLSNAVEQLNGAIELCDRWKAVYYEKRADIEAKGRDARWEFDKKQLFSKTDHIREICCHMLEVVTVLQEFCNVLGSQLKSVTRETKRIDEVAHCVRELIVPFKELNYDPMQLENWQEWTKSIKNFREQARNIESEVKELINEAFQSLRSAEAAMEVWLKFQSINTRESIGNLLREKFVNILEQYEKEVLVIHKAFANGARRPPVDELPPRYRCSTPIAGAIRWERHLLSCIKRPILRLLRLKEMLQSEKGKQVRNLYFEVGRKMKAYEDQLYLDWANRSASTFNQYLEQTILCSRRTQLEHPDEIAELAKESIVEMKNEQFTSAYRITNSELVECDFVVNFDEVLTLNAAEAKQLEVLGFKLPAVVAAVSIKIDTYAKQKEQLEAIARTYFKLVSNLSPVEIKILEAHLAQLRKVLKPGWEILNWKSLHIQDYIQEASESLQKFSATLSAIHKTRDNIEAFLGTVLAAKIFPSPHPVSDNQKPAVGSLMTCKDYFAYTAMERQKQFAELAEQHHSLTPILQKLEGVITQTSTGSHPIMAPYYAHWERRIFDTLYELAQVERWMCKRRSIIEIHEKILETENKLSDLCDMPYERQLGCIQIRVRQLIHNIKEHMQKWTQAYAKQLHLVGQELLVGLQEEFKHRFAEMDMDPVTPEELKYILQTLYDIRLSAMDVDFRLNDLSECYRLLQIHKFPLTEKNKKAVDEVVISWNQLKEMATKKELDLRKVRREFAREAKKNISDFGNMVNTLIERFEQHGPGTMADNLSMGLITLQKFGEELSVLEARRQELAAAEKLFDLPITPYPQLLHLQMELHELARLFTLYEEQKAARDEWAQTLWKDLNVQSLQQGIENFLKMWRQLPKTVRTHPAGRAVYENMRVFRDSLPLFLDLKHEALRERHWNELMRKTGQSFDINPETFTLASIFNLDLYRYKDHISEIVAVATKELSVEKGVREVEETWRNLQFTITTYEKGGKKRGHLLGSVDDILQILDDNTMNLQSMASSRFIGPFLSTVQMLEKNLALVSEVLELWIIVQRKWVYLESIFIGGDIRTQLPEEASKFDAIDRLFKKMFDNIGSLRFSKPRNAKTEVTAMVSTEGEVLEFREPQVTVGSVENWMKLVEAEMRRTNRLITKEAVFYYRANVSRVDWMFKYQGMVILATNQIWWTWEIEDVYRKMAQGRKNAMKDYSQMLQQQLNDLVLRVRSPLSKNDRDKLTTVLTIDVHARDIVSDFVRDNVTDVQEFAWESQLRFYWNKPLDELVIRQCTGEFQYGYEYMGLNGRLVITPLTDRIYLTLTQALSMFLGGAPAGPAGTGKTETTKDLAKALGLLCVVTNCGEGMDYKAVGKLLSGLCQCGAWGCFDEFNRIEASVLSVISTQLKVIQTALINNAKRLLFEGAEISLIRRVGVFITMNPGYAGRTELPESVKALFRPVVVIVPDMQQICEIMLFSQGFLCAKLLAKKMTTLYKLAREQLSKQYHYDFGLRALKAVLVMAGDLRRNSPELSEDTVIMRALRDMNLPKFVFEDVLLFLALIQDLFPGLDCPRVRYPDFNDAVEYCLSNQGYTPNEAQADKVVQLYETMKTRHTTMVVGPTGGGKSVVIEILCLAQTHLGLTTKLHVLNPKDRSVVELYGILDPNTRDWTDGLLSNIFREVNKPTERQERRYILFDGDVDSLWVENMNSVMDDNRLLTLANGERIRLQQHCALLFEVGDLQYASPATVSRCGMVYVDPKYLGYEPFWKRWVCGRTNPTERDALGELYDKYVTLLLSRIVEGIADGRQVKRLRRVVPLTDLNLVVQFCHVLGSLLKTDEFTPFANVEATFLFCLYCCFGEALVEEERETFDSYTKYLSSLPGPAEPETPSRPARAGELPCAEKSLFEYYYDTRNAVWIPWKQLIPAYVHDKNKRFSEILVPTKETVRISWLLSQSLRINRPLLLVGHTGTSKTATCQHFLRELDEDKYLVLAVNFSSRTTSLNVQRNLEANVEKRSKDTYGPVAGKRLLIFVDDLNMPQVDPYGTQQPIALLKLLVERKGVYDRGKDLNWKRMNDLDYVASMGSPDGGRNEVDPRFISLFSVLNVSPPAEDTLTRIYDSILAGHLAEFDADIRNACKKITQLTLELFKFVTVQLPPTPAKFHYVFNMRDLGRIYSGLCLMTVDRFNRAEQLVRLWVHEVHRVIMDRLICDVDQQVVRGCISDLLKEHFSDCFEYATKEPLLFGDYQNALDDSEVRLYEDLVDYENCREICQQILEGYNEAVGKLPMVLFDDAISHLTRIERVIRMDDGHLLLVGVGGSGKQSLARLAGFAAGYDHFEIQLCRGYGEREFREELKALFQRLGMENKRTVFMFTDQHVVEEGFLELINNILTTGLVPALFADDERDSIINELREEAVASGYTSARESVWQYFVRKAARNLHVVLCMSPVGDTLRTRCRNFPGVVNNTTIDWFFPWPEQALYAVVRAFISSDYTLVTQKYREAVIDHVVTTHLSVHKYTEEFAQTLRRNNFVTPKHYLDYINTYKRTLEERDSYTNAQIIRLESGLQKLTEASLQLVDLNKKLAVQRVAVLEKTKACQALLGEITSSSQMATEKKQLAVIKSKEVEIQSKEIAVEKTEAESALAEALPALEQARLALDELEKSDVTEIRSFAKPPKPVQVVSECICIFKGYKDISWMTAKGMMADTNFLQSLQTMDVDNITAKQSAIVKDYLDRTKITVEEMRSVSKAGTGLLKFVVAVLGYSEVAREIKPKREKVSRLEKTFMQTKRDLEKLDTEIQSLEEELKILNRRYEDAMTERQQIQAETDLMERRLRAADKLMSGLGSEQIRWDQDRKELLEKRTRLLGDCLLSAAFLSYTGAFSWEFRTRMIYRDWQSALLERAIPLSQPFRLEDVLTNDVEVSKWNSEGLPPDELSVQNGILTVGSSRFPLCIDPQEQALHWILNKEQPNNLKVATFNDPDFLKQLELSVRYGIPFLFKNVDEYIDPVINNVLEKNIKGDKNRQYVILGDKEVEYDPNFRLYLNTKLANPRYGPEVFGKAMVINYMVTLKGLEDQLLSVIVQSERCELEEQRETLIQETSRNKKLLKDLEDSLLRELATSTGNMLDNVELINTLEETKSKATEVAEKLALGAETAVDIDKLRDAYRPAARRGALLFFVLSDMSTVNAMYQYSLGAYLVVFKNSLKRSMPDMLLRQRLNNIINRLTQDVYTFACTGFINQRYVVGNAKPSRHDGDLGNIVSQDCAVHLNIFKFSLTADRHKLLFCFQMTNKIEADLGNLSPNEMDFFIKGNTAVEKTKLDKPVTWIPDTCWQDMVRLIELFPKSFGSLPEAIRQNESKWKIWYNKDAPESIHMPGNYSKNLRWFERLCLLRCFRVDRIYQAIRLYVTDTMGERFVTPPILSFTSIYEQSTPMTPIVFILSPGSDPTGDLLKLADRQGFDQCNIKFLSMGQGQDKNAQNLLEVCITRGHWLMLQNCHLLVKWLKVLEKRLERLTTPHPDFRLWLTTEPCSDFPVGVLQRSLKVVTEPPNGLKQNLLSTYHKITPSTLLDCEHPAFQPLVYVLAFFHAVVQERRKYGKIGWNIPYDFNESDFRVCMDILRTYLQKSFEEGEKRIPWDSLKYLIGDVMYGGRAIDEFDRRVLRTYMDEYFGDFIFDEFQTFHFYQNNVVDYVIPAGVARDDYVEYIHTLPLANTPEVFGLHANAEIGYHTRAAKQLWNSLIELQPQTADEPGATSREALLDQVAGDVLHILPEPFDREQIRKTMSASIPPTSVVLLQELERFNLLNHRIKNSLEMLKRALAGEIGLSAELDDLARSLSNGQLPLLWRRLAPATLKSLGNWILHFRERIEQYKKWVEKGEPNVIWLSGLHIPESYLMALVQTTCRRNGWPLDRSTLFATLTDIPDDVEVAERAHQGCFVRGLFLEGASWDMEAGCLIRQHPKQLIQPLPILRVMAVETHRLKVQNTFRAPVYVTSDRRNAMGVGLVFEANLQTTKHASHWILQGVCLILNTD</sequence>
<dbReference type="Pfam" id="PF17852">
    <property type="entry name" value="Dynein_AAA_lid"/>
    <property type="match status" value="1"/>
</dbReference>
<reference evidence="20 21" key="1">
    <citation type="submission" date="2015-03" db="EMBL/GenBank/DDBJ databases">
        <title>Draft genome of the nematode, Opisthorchis viverrini.</title>
        <authorList>
            <person name="Mitreva M."/>
        </authorList>
    </citation>
    <scope>NUCLEOTIDE SEQUENCE [LARGE SCALE GENOMIC DNA]</scope>
    <source>
        <strain evidence="20">Khon Kaen</strain>
    </source>
</reference>
<keyword evidence="4" id="KW-0493">Microtubule</keyword>
<dbReference type="Gene3D" id="1.20.140.100">
    <property type="entry name" value="Dynein heavy chain, N-terminal domain 2"/>
    <property type="match status" value="1"/>
</dbReference>
<feature type="domain" description="AAA+ ATPase" evidence="19">
    <location>
        <begin position="2029"/>
        <end position="2165"/>
    </location>
</feature>
<name>A0A1S8WG81_OPIVI</name>
<keyword evidence="8" id="KW-0243">Dynein</keyword>
<dbReference type="SUPFAM" id="SSF52540">
    <property type="entry name" value="P-loop containing nucleoside triphosphate hydrolases"/>
    <property type="match status" value="4"/>
</dbReference>
<comment type="subcellular location">
    <subcellularLocation>
        <location evidence="1">Cytoplasm</location>
        <location evidence="1">Cytoskeleton</location>
        <location evidence="1">Cilium axoneme</location>
    </subcellularLocation>
</comment>
<dbReference type="FunFam" id="1.10.287.2620:FF:000002">
    <property type="entry name" value="Dynein heavy chain 2, axonemal"/>
    <property type="match status" value="1"/>
</dbReference>
<proteinExistence type="inferred from homology"/>
<evidence type="ECO:0000256" key="2">
    <source>
        <dbReference type="ARBA" id="ARBA00008887"/>
    </source>
</evidence>
<evidence type="ECO:0000256" key="13">
    <source>
        <dbReference type="ARBA" id="ARBA00023273"/>
    </source>
</evidence>
<keyword evidence="10" id="KW-0969">Cilium</keyword>
<evidence type="ECO:0000256" key="1">
    <source>
        <dbReference type="ARBA" id="ARBA00004430"/>
    </source>
</evidence>